<evidence type="ECO:0000256" key="4">
    <source>
        <dbReference type="ARBA" id="ARBA00022989"/>
    </source>
</evidence>
<dbReference type="PANTHER" id="PTHR33406:SF13">
    <property type="entry name" value="MEMBRANE PROTEIN YDFJ"/>
    <property type="match status" value="1"/>
</dbReference>
<dbReference type="PRINTS" id="PR00702">
    <property type="entry name" value="ACRIFLAVINRP"/>
</dbReference>
<dbReference type="PANTHER" id="PTHR33406">
    <property type="entry name" value="MEMBRANE PROTEIN MJ1562-RELATED"/>
    <property type="match status" value="1"/>
</dbReference>
<name>A0A9X2EE59_9NOCA</name>
<protein>
    <submittedName>
        <fullName evidence="9">Efflux RND transporter permease subunit</fullName>
    </submittedName>
</protein>
<dbReference type="InterPro" id="IPR000731">
    <property type="entry name" value="SSD"/>
</dbReference>
<keyword evidence="4 7" id="KW-1133">Transmembrane helix</keyword>
<accession>A0A9X2EE59</accession>
<comment type="subcellular location">
    <subcellularLocation>
        <location evidence="1">Cell membrane</location>
        <topology evidence="1">Multi-pass membrane protein</topology>
    </subcellularLocation>
</comment>
<evidence type="ECO:0000313" key="10">
    <source>
        <dbReference type="Proteomes" id="UP001139157"/>
    </source>
</evidence>
<organism evidence="9 10">
    <name type="scientific">Nocardia pulmonis</name>
    <dbReference type="NCBI Taxonomy" id="2951408"/>
    <lineage>
        <taxon>Bacteria</taxon>
        <taxon>Bacillati</taxon>
        <taxon>Actinomycetota</taxon>
        <taxon>Actinomycetes</taxon>
        <taxon>Mycobacteriales</taxon>
        <taxon>Nocardiaceae</taxon>
        <taxon>Nocardia</taxon>
    </lineage>
</organism>
<evidence type="ECO:0000256" key="1">
    <source>
        <dbReference type="ARBA" id="ARBA00004651"/>
    </source>
</evidence>
<evidence type="ECO:0000313" key="9">
    <source>
        <dbReference type="EMBL" id="MCM6778716.1"/>
    </source>
</evidence>
<dbReference type="InterPro" id="IPR004869">
    <property type="entry name" value="MMPL_dom"/>
</dbReference>
<feature type="transmembrane region" description="Helical" evidence="7">
    <location>
        <begin position="711"/>
        <end position="730"/>
    </location>
</feature>
<dbReference type="GO" id="GO:0022857">
    <property type="term" value="F:transmembrane transporter activity"/>
    <property type="evidence" value="ECO:0007669"/>
    <property type="project" value="InterPro"/>
</dbReference>
<dbReference type="GO" id="GO:0005886">
    <property type="term" value="C:plasma membrane"/>
    <property type="evidence" value="ECO:0007669"/>
    <property type="project" value="UniProtKB-SubCell"/>
</dbReference>
<evidence type="ECO:0000256" key="3">
    <source>
        <dbReference type="ARBA" id="ARBA00022692"/>
    </source>
</evidence>
<feature type="transmembrane region" description="Helical" evidence="7">
    <location>
        <begin position="283"/>
        <end position="307"/>
    </location>
</feature>
<dbReference type="Pfam" id="PF03176">
    <property type="entry name" value="MMPL"/>
    <property type="match status" value="2"/>
</dbReference>
<feature type="transmembrane region" description="Helical" evidence="7">
    <location>
        <begin position="682"/>
        <end position="705"/>
    </location>
</feature>
<feature type="domain" description="SSD" evidence="8">
    <location>
        <begin position="214"/>
        <end position="340"/>
    </location>
</feature>
<dbReference type="AlphaFoldDB" id="A0A9X2EE59"/>
<feature type="transmembrane region" description="Helical" evidence="7">
    <location>
        <begin position="245"/>
        <end position="262"/>
    </location>
</feature>
<evidence type="ECO:0000256" key="2">
    <source>
        <dbReference type="ARBA" id="ARBA00022475"/>
    </source>
</evidence>
<feature type="transmembrane region" description="Helical" evidence="7">
    <location>
        <begin position="185"/>
        <end position="205"/>
    </location>
</feature>
<dbReference type="PROSITE" id="PS50156">
    <property type="entry name" value="SSD"/>
    <property type="match status" value="1"/>
</dbReference>
<keyword evidence="2" id="KW-1003">Cell membrane</keyword>
<feature type="transmembrane region" description="Helical" evidence="7">
    <location>
        <begin position="599"/>
        <end position="622"/>
    </location>
</feature>
<keyword evidence="10" id="KW-1185">Reference proteome</keyword>
<reference evidence="9" key="1">
    <citation type="submission" date="2022-06" db="EMBL/GenBank/DDBJ databases">
        <title>Novel species in genus nocardia.</title>
        <authorList>
            <person name="Li F."/>
        </authorList>
    </citation>
    <scope>NUCLEOTIDE SEQUENCE</scope>
    <source>
        <strain evidence="9">CDC141</strain>
    </source>
</reference>
<dbReference type="InterPro" id="IPR050545">
    <property type="entry name" value="Mycobact_MmpL"/>
</dbReference>
<evidence type="ECO:0000256" key="6">
    <source>
        <dbReference type="SAM" id="MobiDB-lite"/>
    </source>
</evidence>
<keyword evidence="3 7" id="KW-0812">Transmembrane</keyword>
<feature type="transmembrane region" description="Helical" evidence="7">
    <location>
        <begin position="570"/>
        <end position="587"/>
    </location>
</feature>
<feature type="transmembrane region" description="Helical" evidence="7">
    <location>
        <begin position="313"/>
        <end position="341"/>
    </location>
</feature>
<feature type="transmembrane region" description="Helical" evidence="7">
    <location>
        <begin position="380"/>
        <end position="398"/>
    </location>
</feature>
<comment type="caution">
    <text evidence="9">The sequence shown here is derived from an EMBL/GenBank/DDBJ whole genome shotgun (WGS) entry which is preliminary data.</text>
</comment>
<evidence type="ECO:0000256" key="7">
    <source>
        <dbReference type="SAM" id="Phobius"/>
    </source>
</evidence>
<dbReference type="EMBL" id="JAMRXG010000025">
    <property type="protein sequence ID" value="MCM6778716.1"/>
    <property type="molecule type" value="Genomic_DNA"/>
</dbReference>
<dbReference type="SUPFAM" id="SSF82866">
    <property type="entry name" value="Multidrug efflux transporter AcrB transmembrane domain"/>
    <property type="match status" value="2"/>
</dbReference>
<gene>
    <name evidence="9" type="ORF">NDR86_35060</name>
</gene>
<dbReference type="InterPro" id="IPR001036">
    <property type="entry name" value="Acrflvin-R"/>
</dbReference>
<feature type="transmembrane region" description="Helical" evidence="7">
    <location>
        <begin position="628"/>
        <end position="650"/>
    </location>
</feature>
<proteinExistence type="predicted"/>
<keyword evidence="5 7" id="KW-0472">Membrane</keyword>
<evidence type="ECO:0000256" key="5">
    <source>
        <dbReference type="ARBA" id="ARBA00023136"/>
    </source>
</evidence>
<dbReference type="Proteomes" id="UP001139157">
    <property type="component" value="Unassembled WGS sequence"/>
</dbReference>
<evidence type="ECO:0000259" key="8">
    <source>
        <dbReference type="PROSITE" id="PS50156"/>
    </source>
</evidence>
<feature type="transmembrane region" description="Helical" evidence="7">
    <location>
        <begin position="212"/>
        <end position="233"/>
    </location>
</feature>
<sequence length="772" mass="81230">MRWPEVVAGFAARRKWLLIVVWVALLGAGALGAGAVGDRLSNGSGPPAAADSVRTDALLARGFEGRGPTSAVLIVHDRRNEAGSAEFDDRARAVFDAVASDPRLEVTSSFGWSTQAPGDRDGFLGKDHRTVVTSIGLGLDDAAATTTLPAIQKDLENRFAGAGLDVSLVSIQAFQGELTEQSATGLAKAELLALPLIVIVLLLLFRSVAATAVALVTTMAGIVLALGLLDLLAQVMQLNIFAKNIIVMLGLGVGVDYALVMLKRFKSELAQGRDVSAAVTRTVATAGHTVIASALTIVVAVAALFIVPLSTVVSLAIGAVLAVVLAMLVALLLLPALMHLLGRRIDAGRIRLPESWLHRESDAESSRWHRITLRVMNRPATFLTIGIVILLLLAIPTVSMKLFTPDARILSAASPVTRGADLVAEQFGPGVATPIVVVFDSDARAPDAAAFAELERFVADVGGLPDVAAVGSALPALRAIAPSDPRAALEPAVLDRIPPDARAGVHRYVARDGRTFVVEVVSAHRSSDDATTRLLDRVRDRAAAVQSMTTAVGGETARGDDSNREIARTLPWVFGLMLVAVYLVLLGTFRSVFLPLKAIVANVLTAGATFGVMVVIFQFGWLPEWLGLGHAGALFFIDPLVVLALIVGLSTDYEVFLLSRVREEYLSGGDNRLAVARGMSRTAPMITGAALLMIVVFGAFGFAGIMPIQQLGIGLAVAVAIDATVVRVVLVPAAMQLMGRWNWWNPLARTGPPRSGPPEPAVVGTGVRGADR</sequence>
<feature type="region of interest" description="Disordered" evidence="6">
    <location>
        <begin position="750"/>
        <end position="772"/>
    </location>
</feature>
<dbReference type="RefSeq" id="WP_251918257.1">
    <property type="nucleotide sequence ID" value="NZ_JAMRXG010000025.1"/>
</dbReference>
<dbReference type="Gene3D" id="1.20.1640.10">
    <property type="entry name" value="Multidrug efflux transporter AcrB transmembrane domain"/>
    <property type="match status" value="2"/>
</dbReference>